<dbReference type="EMBL" id="SEOO01000016">
    <property type="protein sequence ID" value="RYM10675.1"/>
    <property type="molecule type" value="Genomic_DNA"/>
</dbReference>
<evidence type="ECO:0000313" key="2">
    <source>
        <dbReference type="EMBL" id="RYM10675.1"/>
    </source>
</evidence>
<dbReference type="Proteomes" id="UP000291572">
    <property type="component" value="Unassembled WGS sequence"/>
</dbReference>
<dbReference type="Pfam" id="PF19419">
    <property type="entry name" value="DUF5983"/>
    <property type="match status" value="1"/>
</dbReference>
<sequence length="318" mass="35918">MTSYTHIDLETAACLWEAVLHLRDMPVTDPDAITRAMTIRKSCNELGTATLRLIVVGWTSAVETAWRNANDTDLSSFDWDFVPQWICDTIDWSDPRNPIIRHGISGIAKTPCNSIPQPGDPAIPVPGDRGSRPRGATDLHAATILHRHGANIHAAIDEATLDAELAAWCRIWWQEIRDDRDPLSLDDEEVIRAYFEQHSSDSLVKDRAQVTFPLLPTDEPEPSLEEGRYCVLSTAHLTVHTANLLDKWATWPPTDRPIDIAASTYGWFVPARPLDDDRRGQLPEDLLRLIDFGRDRAFQFLLFDCDGERADELPVHDW</sequence>
<evidence type="ECO:0000259" key="1">
    <source>
        <dbReference type="Pfam" id="PF19419"/>
    </source>
</evidence>
<dbReference type="InterPro" id="IPR046025">
    <property type="entry name" value="DUF5983"/>
</dbReference>
<dbReference type="AlphaFoldDB" id="A0A8G1ZGS8"/>
<organism evidence="2 3">
    <name type="scientific">Sphingobium cupriresistens</name>
    <dbReference type="NCBI Taxonomy" id="1132417"/>
    <lineage>
        <taxon>Bacteria</taxon>
        <taxon>Pseudomonadati</taxon>
        <taxon>Pseudomonadota</taxon>
        <taxon>Alphaproteobacteria</taxon>
        <taxon>Sphingomonadales</taxon>
        <taxon>Sphingomonadaceae</taxon>
        <taxon>Sphingobium</taxon>
    </lineage>
</organism>
<gene>
    <name evidence="2" type="ORF">EWH12_11005</name>
</gene>
<comment type="caution">
    <text evidence="2">The sequence shown here is derived from an EMBL/GenBank/DDBJ whole genome shotgun (WGS) entry which is preliminary data.</text>
</comment>
<proteinExistence type="predicted"/>
<protein>
    <recommendedName>
        <fullName evidence="1">DUF5983 domain-containing protein</fullName>
    </recommendedName>
</protein>
<name>A0A8G1ZGS8_9SPHN</name>
<dbReference type="OrthoDB" id="7274689at2"/>
<evidence type="ECO:0000313" key="3">
    <source>
        <dbReference type="Proteomes" id="UP000291572"/>
    </source>
</evidence>
<accession>A0A8G1ZGS8</accession>
<reference evidence="2 3" key="1">
    <citation type="submission" date="2019-02" db="EMBL/GenBank/DDBJ databases">
        <authorList>
            <person name="Feng G."/>
        </authorList>
    </citation>
    <scope>NUCLEOTIDE SEQUENCE [LARGE SCALE GENOMIC DNA]</scope>
    <source>
        <strain evidence="2 3">CCTCC AB 2011146</strain>
    </source>
</reference>
<feature type="domain" description="DUF5983" evidence="1">
    <location>
        <begin position="229"/>
        <end position="318"/>
    </location>
</feature>